<protein>
    <submittedName>
        <fullName evidence="1">Uncharacterized protein</fullName>
    </submittedName>
</protein>
<dbReference type="AlphaFoldDB" id="A0A150G8V2"/>
<keyword evidence="2" id="KW-1185">Reference proteome</keyword>
<accession>A0A150G8V2</accession>
<reference evidence="2" key="1">
    <citation type="journal article" date="2016" name="Nat. Commun.">
        <title>The Gonium pectorale genome demonstrates co-option of cell cycle regulation during the evolution of multicellularity.</title>
        <authorList>
            <person name="Hanschen E.R."/>
            <person name="Marriage T.N."/>
            <person name="Ferris P.J."/>
            <person name="Hamaji T."/>
            <person name="Toyoda A."/>
            <person name="Fujiyama A."/>
            <person name="Neme R."/>
            <person name="Noguchi H."/>
            <person name="Minakuchi Y."/>
            <person name="Suzuki M."/>
            <person name="Kawai-Toyooka H."/>
            <person name="Smith D.R."/>
            <person name="Sparks H."/>
            <person name="Anderson J."/>
            <person name="Bakaric R."/>
            <person name="Luria V."/>
            <person name="Karger A."/>
            <person name="Kirschner M.W."/>
            <person name="Durand P.M."/>
            <person name="Michod R.E."/>
            <person name="Nozaki H."/>
            <person name="Olson B.J."/>
        </authorList>
    </citation>
    <scope>NUCLEOTIDE SEQUENCE [LARGE SCALE GENOMIC DNA]</scope>
    <source>
        <strain evidence="2">NIES-2863</strain>
    </source>
</reference>
<dbReference type="OrthoDB" id="529516at2759"/>
<gene>
    <name evidence="1" type="ORF">GPECTOR_45g134</name>
</gene>
<dbReference type="EMBL" id="LSYV01000046">
    <property type="protein sequence ID" value="KXZ46264.1"/>
    <property type="molecule type" value="Genomic_DNA"/>
</dbReference>
<comment type="caution">
    <text evidence="1">The sequence shown here is derived from an EMBL/GenBank/DDBJ whole genome shotgun (WGS) entry which is preliminary data.</text>
</comment>
<evidence type="ECO:0000313" key="1">
    <source>
        <dbReference type="EMBL" id="KXZ46264.1"/>
    </source>
</evidence>
<organism evidence="1 2">
    <name type="scientific">Gonium pectorale</name>
    <name type="common">Green alga</name>
    <dbReference type="NCBI Taxonomy" id="33097"/>
    <lineage>
        <taxon>Eukaryota</taxon>
        <taxon>Viridiplantae</taxon>
        <taxon>Chlorophyta</taxon>
        <taxon>core chlorophytes</taxon>
        <taxon>Chlorophyceae</taxon>
        <taxon>CS clade</taxon>
        <taxon>Chlamydomonadales</taxon>
        <taxon>Volvocaceae</taxon>
        <taxon>Gonium</taxon>
    </lineage>
</organism>
<sequence length="124" mass="13291">MSLYSKNGGDVALDNTGVVLRVESPISGDLLVTPVAKNSAGVRDPVAGTTMRYEGGSAVLQTPGDANALMRSRRFYIDKDVDITIQTLRATTKVSKYTNEKVGTAGTPTGMDPALLFYHGRRQQ</sequence>
<proteinExistence type="predicted"/>
<dbReference type="Proteomes" id="UP000075714">
    <property type="component" value="Unassembled WGS sequence"/>
</dbReference>
<name>A0A150G8V2_GONPE</name>
<evidence type="ECO:0000313" key="2">
    <source>
        <dbReference type="Proteomes" id="UP000075714"/>
    </source>
</evidence>